<keyword evidence="4" id="KW-1185">Reference proteome</keyword>
<dbReference type="RefSeq" id="WP_109617208.1">
    <property type="nucleotide sequence ID" value="NZ_QGDO01000002.1"/>
</dbReference>
<dbReference type="NCBIfam" id="TIGR04456">
    <property type="entry name" value="LruC_dom"/>
    <property type="match status" value="1"/>
</dbReference>
<dbReference type="PROSITE" id="PS51257">
    <property type="entry name" value="PROKAR_LIPOPROTEIN"/>
    <property type="match status" value="1"/>
</dbReference>
<dbReference type="InterPro" id="IPR031025">
    <property type="entry name" value="LruC_dom"/>
</dbReference>
<keyword evidence="1" id="KW-0732">Signal</keyword>
<dbReference type="AlphaFoldDB" id="A0A315ZD25"/>
<proteinExistence type="predicted"/>
<protein>
    <submittedName>
        <fullName evidence="3">LruC domain-containing protein</fullName>
    </submittedName>
</protein>
<evidence type="ECO:0000313" key="3">
    <source>
        <dbReference type="EMBL" id="PWJ43019.1"/>
    </source>
</evidence>
<feature type="domain" description="DUF4842" evidence="2">
    <location>
        <begin position="212"/>
        <end position="415"/>
    </location>
</feature>
<comment type="caution">
    <text evidence="3">The sequence shown here is derived from an EMBL/GenBank/DDBJ whole genome shotgun (WGS) entry which is preliminary data.</text>
</comment>
<evidence type="ECO:0000259" key="2">
    <source>
        <dbReference type="Pfam" id="PF16130"/>
    </source>
</evidence>
<dbReference type="EMBL" id="QGDO01000002">
    <property type="protein sequence ID" value="PWJ43019.1"/>
    <property type="molecule type" value="Genomic_DNA"/>
</dbReference>
<dbReference type="OrthoDB" id="1204817at2"/>
<gene>
    <name evidence="3" type="ORF">BC781_102566</name>
</gene>
<organism evidence="3 4">
    <name type="scientific">Sediminitomix flava</name>
    <dbReference type="NCBI Taxonomy" id="379075"/>
    <lineage>
        <taxon>Bacteria</taxon>
        <taxon>Pseudomonadati</taxon>
        <taxon>Bacteroidota</taxon>
        <taxon>Cytophagia</taxon>
        <taxon>Cytophagales</taxon>
        <taxon>Flammeovirgaceae</taxon>
        <taxon>Sediminitomix</taxon>
    </lineage>
</organism>
<feature type="chain" id="PRO_5016437013" evidence="1">
    <location>
        <begin position="23"/>
        <end position="426"/>
    </location>
</feature>
<dbReference type="Proteomes" id="UP000245535">
    <property type="component" value="Unassembled WGS sequence"/>
</dbReference>
<name>A0A315ZD25_SEDFL</name>
<sequence>MRLTALLLPTAMLVGLSSCLFSSDDPDPPSFQSISVPDNFSWSLSQKQFVNIDFSDLGLELENKRVNVRDENGSLVAAQIIHSDLSSFYLELPIGTGTLYLDIPSQNLVKIYPKNQSGDFTFGQLADTSFDPYFGNKPSISEMDSDLDGVVDSEDDAPTNPELAISYKIPYKGYKVVAMEDLWPEQGDFDFNDLVLRFNQKHHFNSENQLYKGNYELILDAVGGINRHGLGFQFVRDESTADKIMYKSLPSNIVSDVTGGETVKMHDALYTAGVYVTEDLHFIQSEFYNNNGEGPTHTPDTTRFEVSFSPSSTIPTNMCTMIYLFDRWDRGKEVHLPFFPPTSAANDAYFGTEADASIPLEDIWYKSSENHPWGIEMIIGDEDFKHTKEGVNIILAFPEFREWGRSGGDSNTDWYEKSKENNLFQD</sequence>
<accession>A0A315ZD25</accession>
<dbReference type="InterPro" id="IPR032295">
    <property type="entry name" value="DUF4842"/>
</dbReference>
<evidence type="ECO:0000313" key="4">
    <source>
        <dbReference type="Proteomes" id="UP000245535"/>
    </source>
</evidence>
<feature type="signal peptide" evidence="1">
    <location>
        <begin position="1"/>
        <end position="22"/>
    </location>
</feature>
<dbReference type="Pfam" id="PF16130">
    <property type="entry name" value="DUF4842"/>
    <property type="match status" value="1"/>
</dbReference>
<evidence type="ECO:0000256" key="1">
    <source>
        <dbReference type="SAM" id="SignalP"/>
    </source>
</evidence>
<reference evidence="3 4" key="1">
    <citation type="submission" date="2018-03" db="EMBL/GenBank/DDBJ databases">
        <title>Genomic Encyclopedia of Archaeal and Bacterial Type Strains, Phase II (KMG-II): from individual species to whole genera.</title>
        <authorList>
            <person name="Goeker M."/>
        </authorList>
    </citation>
    <scope>NUCLEOTIDE SEQUENCE [LARGE SCALE GENOMIC DNA]</scope>
    <source>
        <strain evidence="3 4">DSM 28229</strain>
    </source>
</reference>